<evidence type="ECO:0000256" key="1">
    <source>
        <dbReference type="ARBA" id="ARBA00004651"/>
    </source>
</evidence>
<dbReference type="InterPro" id="IPR001927">
    <property type="entry name" value="Na/Gal_symport"/>
</dbReference>
<sequence>MKKMTKKQMYLYGLPGLATLFTFTMFTTYGLYFFTDVVGLSGSFAGFIMTIGTVWDAITDPLVGMISDARDPQKGRRRPFLIAFAIPFGIVTWLLFTSWNFVETTQKIYFIVVAILFYTFQTLIDIPYTSLSGEVTNDYDTRSRLATIRTFWAIVGVALGSGIMAYTSFLAPFVGSIKNAWSICFAIFGFICTISILIGWKVSKGYENQEDIIKEKVTFKDLLNGPLRNKAFLHLTAAFIFAILAQAVFLGVLVYYLTYNLQLNNMQVSMVNIIMWIVALFWVFPINKWSIKYSKAKAWCISMGIWFVCMIVFPLFILKPKSAIGPVIMTSILVVGLNALYQVIYAMISDCVEVDCLVNKVRKDGIFYSMATVSQKIAAAIGVSILGNCMDKIGYNGQLATQSLATQHGIALLFIGVTCMCLLLSIICMMTNPLTKKRYQDVLEALKKKEQGQEINIEEFKDLLIIKMKR</sequence>
<dbReference type="GO" id="GO:0006814">
    <property type="term" value="P:sodium ion transport"/>
    <property type="evidence" value="ECO:0007669"/>
    <property type="project" value="InterPro"/>
</dbReference>
<evidence type="ECO:0000256" key="3">
    <source>
        <dbReference type="ARBA" id="ARBA00022475"/>
    </source>
</evidence>
<keyword evidence="6 9" id="KW-1133">Transmembrane helix</keyword>
<accession>A0AAW4VBT1</accession>
<dbReference type="EMBL" id="JAJDKQ010000003">
    <property type="protein sequence ID" value="MCB8560966.1"/>
    <property type="molecule type" value="Genomic_DNA"/>
</dbReference>
<feature type="transmembrane region" description="Helical" evidence="9">
    <location>
        <begin position="12"/>
        <end position="32"/>
    </location>
</feature>
<gene>
    <name evidence="10" type="ORF">LJD74_02940</name>
</gene>
<feature type="transmembrane region" description="Helical" evidence="9">
    <location>
        <begin position="298"/>
        <end position="317"/>
    </location>
</feature>
<feature type="transmembrane region" description="Helical" evidence="9">
    <location>
        <begin position="268"/>
        <end position="286"/>
    </location>
</feature>
<proteinExistence type="predicted"/>
<feature type="transmembrane region" description="Helical" evidence="9">
    <location>
        <begin position="108"/>
        <end position="129"/>
    </location>
</feature>
<evidence type="ECO:0000256" key="8">
    <source>
        <dbReference type="SAM" id="Coils"/>
    </source>
</evidence>
<name>A0AAW4VBT1_9FIRM</name>
<reference evidence="10" key="1">
    <citation type="submission" date="2021-10" db="EMBL/GenBank/DDBJ databases">
        <title>Collection of gut derived symbiotic bacterial strains cultured from healthy donors.</title>
        <authorList>
            <person name="Lin H."/>
            <person name="Littmann E."/>
            <person name="Kohout C."/>
            <person name="Pamer E.G."/>
        </authorList>
    </citation>
    <scope>NUCLEOTIDE SEQUENCE</scope>
    <source>
        <strain evidence="10">DFI.5.2</strain>
    </source>
</reference>
<feature type="transmembrane region" description="Helical" evidence="9">
    <location>
        <begin position="180"/>
        <end position="200"/>
    </location>
</feature>
<dbReference type="GO" id="GO:0005886">
    <property type="term" value="C:plasma membrane"/>
    <property type="evidence" value="ECO:0007669"/>
    <property type="project" value="UniProtKB-SubCell"/>
</dbReference>
<feature type="transmembrane region" description="Helical" evidence="9">
    <location>
        <begin position="407"/>
        <end position="430"/>
    </location>
</feature>
<dbReference type="AlphaFoldDB" id="A0AAW4VBT1"/>
<feature type="transmembrane region" description="Helical" evidence="9">
    <location>
        <begin position="323"/>
        <end position="344"/>
    </location>
</feature>
<dbReference type="GO" id="GO:0008643">
    <property type="term" value="P:carbohydrate transport"/>
    <property type="evidence" value="ECO:0007669"/>
    <property type="project" value="InterPro"/>
</dbReference>
<keyword evidence="5" id="KW-0769">Symport</keyword>
<keyword evidence="2" id="KW-0813">Transport</keyword>
<evidence type="ECO:0000256" key="4">
    <source>
        <dbReference type="ARBA" id="ARBA00022692"/>
    </source>
</evidence>
<dbReference type="InterPro" id="IPR018043">
    <property type="entry name" value="Na/Gal_symport_CS"/>
</dbReference>
<keyword evidence="8" id="KW-0175">Coiled coil</keyword>
<feature type="transmembrane region" description="Helical" evidence="9">
    <location>
        <begin position="150"/>
        <end position="174"/>
    </location>
</feature>
<evidence type="ECO:0000256" key="9">
    <source>
        <dbReference type="SAM" id="Phobius"/>
    </source>
</evidence>
<keyword evidence="4 9" id="KW-0812">Transmembrane</keyword>
<feature type="transmembrane region" description="Helical" evidence="9">
    <location>
        <begin position="232"/>
        <end position="256"/>
    </location>
</feature>
<evidence type="ECO:0000256" key="2">
    <source>
        <dbReference type="ARBA" id="ARBA00022448"/>
    </source>
</evidence>
<keyword evidence="7 9" id="KW-0472">Membrane</keyword>
<feature type="transmembrane region" description="Helical" evidence="9">
    <location>
        <begin position="79"/>
        <end position="102"/>
    </location>
</feature>
<dbReference type="Pfam" id="PF13347">
    <property type="entry name" value="MFS_2"/>
    <property type="match status" value="1"/>
</dbReference>
<dbReference type="Proteomes" id="UP001197827">
    <property type="component" value="Unassembled WGS sequence"/>
</dbReference>
<feature type="coiled-coil region" evidence="8">
    <location>
        <begin position="436"/>
        <end position="463"/>
    </location>
</feature>
<comment type="caution">
    <text evidence="10">The sequence shown here is derived from an EMBL/GenBank/DDBJ whole genome shotgun (WGS) entry which is preliminary data.</text>
</comment>
<feature type="transmembrane region" description="Helical" evidence="9">
    <location>
        <begin position="38"/>
        <end position="58"/>
    </location>
</feature>
<dbReference type="PANTHER" id="PTHR11328">
    <property type="entry name" value="MAJOR FACILITATOR SUPERFAMILY DOMAIN-CONTAINING PROTEIN"/>
    <property type="match status" value="1"/>
</dbReference>
<dbReference type="InterPro" id="IPR036259">
    <property type="entry name" value="MFS_trans_sf"/>
</dbReference>
<dbReference type="GO" id="GO:0015293">
    <property type="term" value="F:symporter activity"/>
    <property type="evidence" value="ECO:0007669"/>
    <property type="project" value="UniProtKB-KW"/>
</dbReference>
<feature type="transmembrane region" description="Helical" evidence="9">
    <location>
        <begin position="365"/>
        <end position="387"/>
    </location>
</feature>
<dbReference type="NCBIfam" id="TIGR00792">
    <property type="entry name" value="gph"/>
    <property type="match status" value="1"/>
</dbReference>
<evidence type="ECO:0000313" key="11">
    <source>
        <dbReference type="Proteomes" id="UP001197827"/>
    </source>
</evidence>
<protein>
    <submittedName>
        <fullName evidence="10">Glycoside-pentoside-hexuronide (GPH):cation symporter</fullName>
    </submittedName>
</protein>
<dbReference type="InterPro" id="IPR039672">
    <property type="entry name" value="MFS_2"/>
</dbReference>
<dbReference type="SUPFAM" id="SSF103473">
    <property type="entry name" value="MFS general substrate transporter"/>
    <property type="match status" value="1"/>
</dbReference>
<organism evidence="10 11">
    <name type="scientific">Faecalibacillus intestinalis</name>
    <dbReference type="NCBI Taxonomy" id="1982626"/>
    <lineage>
        <taxon>Bacteria</taxon>
        <taxon>Bacillati</taxon>
        <taxon>Bacillota</taxon>
        <taxon>Erysipelotrichia</taxon>
        <taxon>Erysipelotrichales</taxon>
        <taxon>Coprobacillaceae</taxon>
        <taxon>Faecalibacillus</taxon>
    </lineage>
</organism>
<dbReference type="Gene3D" id="1.20.1250.20">
    <property type="entry name" value="MFS general substrate transporter like domains"/>
    <property type="match status" value="2"/>
</dbReference>
<dbReference type="RefSeq" id="WP_118306490.1">
    <property type="nucleotide sequence ID" value="NZ_JAJDKQ010000003.1"/>
</dbReference>
<dbReference type="PROSITE" id="PS00872">
    <property type="entry name" value="NA_GALACTOSIDE_SYMP"/>
    <property type="match status" value="1"/>
</dbReference>
<dbReference type="CDD" id="cd17332">
    <property type="entry name" value="MFS_MelB_like"/>
    <property type="match status" value="1"/>
</dbReference>
<evidence type="ECO:0000256" key="6">
    <source>
        <dbReference type="ARBA" id="ARBA00022989"/>
    </source>
</evidence>
<dbReference type="PANTHER" id="PTHR11328:SF24">
    <property type="entry name" value="MAJOR FACILITATOR SUPERFAMILY (MFS) PROFILE DOMAIN-CONTAINING PROTEIN"/>
    <property type="match status" value="1"/>
</dbReference>
<evidence type="ECO:0000256" key="7">
    <source>
        <dbReference type="ARBA" id="ARBA00023136"/>
    </source>
</evidence>
<keyword evidence="3" id="KW-1003">Cell membrane</keyword>
<evidence type="ECO:0000256" key="5">
    <source>
        <dbReference type="ARBA" id="ARBA00022847"/>
    </source>
</evidence>
<evidence type="ECO:0000313" key="10">
    <source>
        <dbReference type="EMBL" id="MCB8560966.1"/>
    </source>
</evidence>
<comment type="subcellular location">
    <subcellularLocation>
        <location evidence="1">Cell membrane</location>
        <topology evidence="1">Multi-pass membrane protein</topology>
    </subcellularLocation>
</comment>